<dbReference type="EMBL" id="BEXD01004283">
    <property type="protein sequence ID" value="GBC09249.1"/>
    <property type="molecule type" value="Genomic_DNA"/>
</dbReference>
<organism evidence="2 3">
    <name type="scientific">Rhizophagus clarus</name>
    <dbReference type="NCBI Taxonomy" id="94130"/>
    <lineage>
        <taxon>Eukaryota</taxon>
        <taxon>Fungi</taxon>
        <taxon>Fungi incertae sedis</taxon>
        <taxon>Mucoromycota</taxon>
        <taxon>Glomeromycotina</taxon>
        <taxon>Glomeromycetes</taxon>
        <taxon>Glomerales</taxon>
        <taxon>Glomeraceae</taxon>
        <taxon>Rhizophagus</taxon>
    </lineage>
</organism>
<evidence type="ECO:0000313" key="2">
    <source>
        <dbReference type="EMBL" id="GBC09249.1"/>
    </source>
</evidence>
<proteinExistence type="predicted"/>
<sequence>MSNQVVISKFGKSKEAYSIDILKWLIREANSLDDITKAKQYIHSYFILYSNPHGVFMWRPDIKNFEHILMKNIDFSANIHRAIKIIFTHIWDVWCSEDWNVTEYIIKWFAGVASAKKIYSLLYLKSGQGWSKGIITEFIQQYVLDILPTRKGDKQYFKQLNNAMKYPRVGKAFYAYLKAIADKYPDFDGNPPPMIVSKQEHIVSTLPPLFQFIKETYIAKTDYITTCLPVHSILYVTYTSYCENRRITPLSKVVVARTLSSELNMTSNVVKINGKCTRVYNLSRKTLYEKYLSNNWIHETNEIDIEEIDIPKKSVSDPKALDQFLAQIGIDIPNKQKKSSPPVPSKSEQK</sequence>
<name>A0A2Z6SNZ4_9GLOM</name>
<dbReference type="Proteomes" id="UP000247702">
    <property type="component" value="Unassembled WGS sequence"/>
</dbReference>
<evidence type="ECO:0000256" key="1">
    <source>
        <dbReference type="SAM" id="MobiDB-lite"/>
    </source>
</evidence>
<keyword evidence="3" id="KW-1185">Reference proteome</keyword>
<feature type="region of interest" description="Disordered" evidence="1">
    <location>
        <begin position="331"/>
        <end position="350"/>
    </location>
</feature>
<gene>
    <name evidence="2" type="ORF">RclHR1_08710001</name>
</gene>
<protein>
    <submittedName>
        <fullName evidence="2">Uncharacterized protein</fullName>
    </submittedName>
</protein>
<comment type="caution">
    <text evidence="2">The sequence shown here is derived from an EMBL/GenBank/DDBJ whole genome shotgun (WGS) entry which is preliminary data.</text>
</comment>
<dbReference type="AlphaFoldDB" id="A0A2Z6SNZ4"/>
<accession>A0A2Z6SNZ4</accession>
<evidence type="ECO:0000313" key="3">
    <source>
        <dbReference type="Proteomes" id="UP000247702"/>
    </source>
</evidence>
<reference evidence="2 3" key="1">
    <citation type="submission" date="2017-11" db="EMBL/GenBank/DDBJ databases">
        <title>The genome of Rhizophagus clarus HR1 reveals common genetic basis of auxotrophy among arbuscular mycorrhizal fungi.</title>
        <authorList>
            <person name="Kobayashi Y."/>
        </authorList>
    </citation>
    <scope>NUCLEOTIDE SEQUENCE [LARGE SCALE GENOMIC DNA]</scope>
    <source>
        <strain evidence="2 3">HR1</strain>
    </source>
</reference>